<dbReference type="PANTHER" id="PTHR21258:SF45">
    <property type="entry name" value="DOCKING PROTEIN 5"/>
    <property type="match status" value="1"/>
</dbReference>
<dbReference type="InParanoid" id="A0A803TXW4"/>
<feature type="region of interest" description="Disordered" evidence="1">
    <location>
        <begin position="145"/>
        <end position="167"/>
    </location>
</feature>
<dbReference type="Proteomes" id="UP000001646">
    <property type="component" value="Unplaced"/>
</dbReference>
<protein>
    <submittedName>
        <fullName evidence="2">Uncharacterized protein</fullName>
    </submittedName>
</protein>
<dbReference type="Ensembl" id="ENSACAT00000031599.2">
    <property type="protein sequence ID" value="ENSACAP00000040054.1"/>
    <property type="gene ID" value="ENSACAG00000030762.2"/>
</dbReference>
<dbReference type="InterPro" id="IPR050996">
    <property type="entry name" value="Docking_Protein_DOK"/>
</dbReference>
<evidence type="ECO:0000256" key="1">
    <source>
        <dbReference type="SAM" id="MobiDB-lite"/>
    </source>
</evidence>
<evidence type="ECO:0000313" key="2">
    <source>
        <dbReference type="Ensembl" id="ENSACAP00000040054.1"/>
    </source>
</evidence>
<dbReference type="PANTHER" id="PTHR21258">
    <property type="entry name" value="DOCKING PROTEIN RELATED"/>
    <property type="match status" value="1"/>
</dbReference>
<reference evidence="2" key="2">
    <citation type="submission" date="2025-08" db="UniProtKB">
        <authorList>
            <consortium name="Ensembl"/>
        </authorList>
    </citation>
    <scope>IDENTIFICATION</scope>
</reference>
<dbReference type="FunFam" id="2.30.29.30:FF:000110">
    <property type="entry name" value="Docking protein 4"/>
    <property type="match status" value="1"/>
</dbReference>
<dbReference type="AlphaFoldDB" id="A0A803TXW4"/>
<reference evidence="2" key="3">
    <citation type="submission" date="2025-09" db="UniProtKB">
        <authorList>
            <consortium name="Ensembl"/>
        </authorList>
    </citation>
    <scope>IDENTIFICATION</scope>
</reference>
<proteinExistence type="predicted"/>
<reference evidence="2" key="1">
    <citation type="submission" date="2009-12" db="EMBL/GenBank/DDBJ databases">
        <title>The Genome Sequence of Anolis carolinensis (Green Anole Lizard).</title>
        <authorList>
            <consortium name="The Genome Sequencing Platform"/>
            <person name="Di Palma F."/>
            <person name="Alfoldi J."/>
            <person name="Heiman D."/>
            <person name="Young S."/>
            <person name="Grabherr M."/>
            <person name="Johnson J."/>
            <person name="Lander E.S."/>
            <person name="Lindblad-Toh K."/>
        </authorList>
    </citation>
    <scope>NUCLEOTIDE SEQUENCE [LARGE SCALE GENOMIC DNA]</scope>
    <source>
        <strain evidence="2">JBL SC #1</strain>
    </source>
</reference>
<keyword evidence="3" id="KW-1185">Reference proteome</keyword>
<name>A0A803TXW4_ANOCA</name>
<accession>A0A803TXW4</accession>
<organism evidence="2 3">
    <name type="scientific">Anolis carolinensis</name>
    <name type="common">Green anole</name>
    <name type="synonym">American chameleon</name>
    <dbReference type="NCBI Taxonomy" id="28377"/>
    <lineage>
        <taxon>Eukaryota</taxon>
        <taxon>Metazoa</taxon>
        <taxon>Chordata</taxon>
        <taxon>Craniata</taxon>
        <taxon>Vertebrata</taxon>
        <taxon>Euteleostomi</taxon>
        <taxon>Lepidosauria</taxon>
        <taxon>Squamata</taxon>
        <taxon>Bifurcata</taxon>
        <taxon>Unidentata</taxon>
        <taxon>Episquamata</taxon>
        <taxon>Toxicofera</taxon>
        <taxon>Iguania</taxon>
        <taxon>Dactyloidae</taxon>
        <taxon>Anolis</taxon>
    </lineage>
</organism>
<dbReference type="Bgee" id="ENSACAG00000030762">
    <property type="expression patterns" value="Expressed in testis and 7 other cell types or tissues"/>
</dbReference>
<evidence type="ECO:0000313" key="3">
    <source>
        <dbReference type="Proteomes" id="UP000001646"/>
    </source>
</evidence>
<dbReference type="GeneTree" id="ENSGT00940000160725"/>
<sequence>CECARYSCPFPSFFSLCLASAAQEGKAGFSAKGREARGTGEAAAAAAAAGGVEWERVGPGSDLISRASQRRAAFPPLPSSTPRQLIQEESFLPPHSRFPHFPSGFFFVKYTHHKTQELLPKPTSQAQGTTPAGDFLGQQDLGRIYSKGCPPEPERPRSSKKATTSRVCNTGSHRLNFGSDASLPFLQAGMASNFNDIVKQGYVKIRSRRLGLYQRCWLVFKKASSKGPKRIEKFSDERAAYFRCYHKVQRA</sequence>